<reference evidence="2" key="1">
    <citation type="journal article" date="2017" name="Nat. Ecol. Evol.">
        <title>Genome expansion and lineage-specific genetic innovations in the forest pathogenic fungi Armillaria.</title>
        <authorList>
            <person name="Sipos G."/>
            <person name="Prasanna A.N."/>
            <person name="Walter M.C."/>
            <person name="O'Connor E."/>
            <person name="Balint B."/>
            <person name="Krizsan K."/>
            <person name="Kiss B."/>
            <person name="Hess J."/>
            <person name="Varga T."/>
            <person name="Slot J."/>
            <person name="Riley R."/>
            <person name="Boka B."/>
            <person name="Rigling D."/>
            <person name="Barry K."/>
            <person name="Lee J."/>
            <person name="Mihaltcheva S."/>
            <person name="LaButti K."/>
            <person name="Lipzen A."/>
            <person name="Waldron R."/>
            <person name="Moloney N.M."/>
            <person name="Sperisen C."/>
            <person name="Kredics L."/>
            <person name="Vagvoelgyi C."/>
            <person name="Patrignani A."/>
            <person name="Fitzpatrick D."/>
            <person name="Nagy I."/>
            <person name="Doyle S."/>
            <person name="Anderson J.B."/>
            <person name="Grigoriev I.V."/>
            <person name="Gueldener U."/>
            <person name="Muensterkoetter M."/>
            <person name="Nagy L.G."/>
        </authorList>
    </citation>
    <scope>NUCLEOTIDE SEQUENCE [LARGE SCALE GENOMIC DNA]</scope>
    <source>
        <strain evidence="2">C18/9</strain>
    </source>
</reference>
<gene>
    <name evidence="1" type="ORF">ARMOST_00529</name>
</gene>
<dbReference type="EMBL" id="FUEG01000001">
    <property type="protein sequence ID" value="SJK97278.1"/>
    <property type="molecule type" value="Genomic_DNA"/>
</dbReference>
<dbReference type="Proteomes" id="UP000219338">
    <property type="component" value="Unassembled WGS sequence"/>
</dbReference>
<name>A0A284QLE9_ARMOS</name>
<evidence type="ECO:0000313" key="1">
    <source>
        <dbReference type="EMBL" id="SJK97278.1"/>
    </source>
</evidence>
<keyword evidence="2" id="KW-1185">Reference proteome</keyword>
<accession>A0A284QLE9</accession>
<proteinExistence type="predicted"/>
<evidence type="ECO:0000313" key="2">
    <source>
        <dbReference type="Proteomes" id="UP000219338"/>
    </source>
</evidence>
<sequence>MKISTVEYEPSPSVSPTLKSSIVGPRDFEGALDVDLAFLGSGVSADTANSRVRYDGGRDVLGVGGSGLADLGAENVRMGRGRGVVSTVDTWPVSELDVEMTDARRLKSAKDGDEELGEEFVAACWSIQTMLRRNGQC</sequence>
<dbReference type="AlphaFoldDB" id="A0A284QLE9"/>
<protein>
    <submittedName>
        <fullName evidence="1">Uncharacterized protein</fullName>
    </submittedName>
</protein>
<organism evidence="1 2">
    <name type="scientific">Armillaria ostoyae</name>
    <name type="common">Armillaria root rot fungus</name>
    <dbReference type="NCBI Taxonomy" id="47428"/>
    <lineage>
        <taxon>Eukaryota</taxon>
        <taxon>Fungi</taxon>
        <taxon>Dikarya</taxon>
        <taxon>Basidiomycota</taxon>
        <taxon>Agaricomycotina</taxon>
        <taxon>Agaricomycetes</taxon>
        <taxon>Agaricomycetidae</taxon>
        <taxon>Agaricales</taxon>
        <taxon>Marasmiineae</taxon>
        <taxon>Physalacriaceae</taxon>
        <taxon>Armillaria</taxon>
    </lineage>
</organism>